<evidence type="ECO:0000313" key="2">
    <source>
        <dbReference type="EMBL" id="QQP42390.1"/>
    </source>
</evidence>
<feature type="non-terminal residue" evidence="2">
    <location>
        <position position="62"/>
    </location>
</feature>
<evidence type="ECO:0000256" key="1">
    <source>
        <dbReference type="SAM" id="MobiDB-lite"/>
    </source>
</evidence>
<name>A0A7T8H3J2_CALRO</name>
<evidence type="ECO:0000313" key="3">
    <source>
        <dbReference type="Proteomes" id="UP000595437"/>
    </source>
</evidence>
<dbReference type="AlphaFoldDB" id="A0A7T8H3J2"/>
<reference evidence="3" key="1">
    <citation type="submission" date="2021-01" db="EMBL/GenBank/DDBJ databases">
        <title>Caligus Genome Assembly.</title>
        <authorList>
            <person name="Gallardo-Escarate C."/>
        </authorList>
    </citation>
    <scope>NUCLEOTIDE SEQUENCE [LARGE SCALE GENOMIC DNA]</scope>
</reference>
<feature type="region of interest" description="Disordered" evidence="1">
    <location>
        <begin position="41"/>
        <end position="62"/>
    </location>
</feature>
<proteinExistence type="predicted"/>
<organism evidence="2 3">
    <name type="scientific">Caligus rogercresseyi</name>
    <name type="common">Sea louse</name>
    <dbReference type="NCBI Taxonomy" id="217165"/>
    <lineage>
        <taxon>Eukaryota</taxon>
        <taxon>Metazoa</taxon>
        <taxon>Ecdysozoa</taxon>
        <taxon>Arthropoda</taxon>
        <taxon>Crustacea</taxon>
        <taxon>Multicrustacea</taxon>
        <taxon>Hexanauplia</taxon>
        <taxon>Copepoda</taxon>
        <taxon>Siphonostomatoida</taxon>
        <taxon>Caligidae</taxon>
        <taxon>Caligus</taxon>
    </lineage>
</organism>
<protein>
    <submittedName>
        <fullName evidence="2">Uncharacterized protein</fullName>
    </submittedName>
</protein>
<dbReference type="Proteomes" id="UP000595437">
    <property type="component" value="Chromosome 11"/>
</dbReference>
<dbReference type="EMBL" id="CP045900">
    <property type="protein sequence ID" value="QQP42390.1"/>
    <property type="molecule type" value="Genomic_DNA"/>
</dbReference>
<accession>A0A7T8H3J2</accession>
<keyword evidence="3" id="KW-1185">Reference proteome</keyword>
<gene>
    <name evidence="2" type="ORF">FKW44_017038</name>
</gene>
<sequence length="62" mass="7356">MLEESKRRRTSEDFLAFCRMILDYENYEEDGRRMAAIHHRVEAGRRSEDVEDEETSSSSDGR</sequence>